<dbReference type="InterPro" id="IPR009057">
    <property type="entry name" value="Homeodomain-like_sf"/>
</dbReference>
<dbReference type="SUPFAM" id="SSF46689">
    <property type="entry name" value="Homeodomain-like"/>
    <property type="match status" value="1"/>
</dbReference>
<feature type="compositionally biased region" description="Basic residues" evidence="1">
    <location>
        <begin position="241"/>
        <end position="252"/>
    </location>
</feature>
<feature type="compositionally biased region" description="Polar residues" evidence="1">
    <location>
        <begin position="1"/>
        <end position="11"/>
    </location>
</feature>
<feature type="region of interest" description="Disordered" evidence="1">
    <location>
        <begin position="1"/>
        <end position="25"/>
    </location>
</feature>
<evidence type="ECO:0008006" key="4">
    <source>
        <dbReference type="Google" id="ProtNLM"/>
    </source>
</evidence>
<reference evidence="2" key="1">
    <citation type="submission" date="2022-01" db="EMBL/GenBank/DDBJ databases">
        <title>Comparative genomics reveals a dynamic genome evolution in the ectomycorrhizal milk-cap (Lactarius) mushrooms.</title>
        <authorList>
            <consortium name="DOE Joint Genome Institute"/>
            <person name="Lebreton A."/>
            <person name="Tang N."/>
            <person name="Kuo A."/>
            <person name="LaButti K."/>
            <person name="Drula E."/>
            <person name="Barry K."/>
            <person name="Clum A."/>
            <person name="Lipzen A."/>
            <person name="Mousain D."/>
            <person name="Ng V."/>
            <person name="Wang R."/>
            <person name="Wang X."/>
            <person name="Dai Y."/>
            <person name="Henrissat B."/>
            <person name="Grigoriev I.V."/>
            <person name="Guerin-Laguette A."/>
            <person name="Yu F."/>
            <person name="Martin F.M."/>
        </authorList>
    </citation>
    <scope>NUCLEOTIDE SEQUENCE</scope>
    <source>
        <strain evidence="2">QP</strain>
    </source>
</reference>
<evidence type="ECO:0000313" key="2">
    <source>
        <dbReference type="EMBL" id="KAH8992229.1"/>
    </source>
</evidence>
<protein>
    <recommendedName>
        <fullName evidence="4">DNA-binding protein RAP1</fullName>
    </recommendedName>
</protein>
<gene>
    <name evidence="2" type="ORF">EDB92DRAFT_593947</name>
</gene>
<evidence type="ECO:0000256" key="1">
    <source>
        <dbReference type="SAM" id="MobiDB-lite"/>
    </source>
</evidence>
<dbReference type="Gene3D" id="1.10.10.60">
    <property type="entry name" value="Homeodomain-like"/>
    <property type="match status" value="1"/>
</dbReference>
<proteinExistence type="predicted"/>
<dbReference type="CDD" id="cd11655">
    <property type="entry name" value="rap1_myb-like"/>
    <property type="match status" value="1"/>
</dbReference>
<feature type="region of interest" description="Disordered" evidence="1">
    <location>
        <begin position="225"/>
        <end position="284"/>
    </location>
</feature>
<organism evidence="2 3">
    <name type="scientific">Lactarius akahatsu</name>
    <dbReference type="NCBI Taxonomy" id="416441"/>
    <lineage>
        <taxon>Eukaryota</taxon>
        <taxon>Fungi</taxon>
        <taxon>Dikarya</taxon>
        <taxon>Basidiomycota</taxon>
        <taxon>Agaricomycotina</taxon>
        <taxon>Agaricomycetes</taxon>
        <taxon>Russulales</taxon>
        <taxon>Russulaceae</taxon>
        <taxon>Lactarius</taxon>
    </lineage>
</organism>
<dbReference type="AlphaFoldDB" id="A0AAD4LHA5"/>
<accession>A0AAD4LHA5</accession>
<name>A0AAD4LHA5_9AGAM</name>
<comment type="caution">
    <text evidence="2">The sequence shown here is derived from an EMBL/GenBank/DDBJ whole genome shotgun (WGS) entry which is preliminary data.</text>
</comment>
<dbReference type="Proteomes" id="UP001201163">
    <property type="component" value="Unassembled WGS sequence"/>
</dbReference>
<sequence>MAHARATSSNPTERDEEESDSQDRLFSLPDGKPALFFFHDFDDPNLAERIAEHGGQVTDDETTADVILTRSRDVYRSLKDRYAISRKTHVRVSGFVDRCIYAHRFVLVPTPGKGVPGRIPGARRTEFTEDDDEHLCQYIAEILPEKSEGGRTGHFIYTDLMRRADQFGQYTWAQRHTKDAWRERYRKNWFRLDQRIAEIVEENPPAPDGKGRYKSRRFGRLDQDELEGWPGLGQGIEYSTSKRRGGGWRRRIPPTQSRLLPRRGRWPRSANCRTPVKSRPKPAQ</sequence>
<evidence type="ECO:0000313" key="3">
    <source>
        <dbReference type="Proteomes" id="UP001201163"/>
    </source>
</evidence>
<keyword evidence="3" id="KW-1185">Reference proteome</keyword>
<dbReference type="EMBL" id="JAKELL010000023">
    <property type="protein sequence ID" value="KAH8992229.1"/>
    <property type="molecule type" value="Genomic_DNA"/>
</dbReference>